<name>A0ABP6KH79_9ACTN</name>
<dbReference type="RefSeq" id="WP_344896271.1">
    <property type="nucleotide sequence ID" value="NZ_BAAAWD010000008.1"/>
</dbReference>
<evidence type="ECO:0000313" key="3">
    <source>
        <dbReference type="Proteomes" id="UP001499930"/>
    </source>
</evidence>
<evidence type="ECO:0008006" key="4">
    <source>
        <dbReference type="Google" id="ProtNLM"/>
    </source>
</evidence>
<dbReference type="Proteomes" id="UP001499930">
    <property type="component" value="Unassembled WGS sequence"/>
</dbReference>
<keyword evidence="3" id="KW-1185">Reference proteome</keyword>
<proteinExistence type="predicted"/>
<organism evidence="2 3">
    <name type="scientific">Streptosporangium longisporum</name>
    <dbReference type="NCBI Taxonomy" id="46187"/>
    <lineage>
        <taxon>Bacteria</taxon>
        <taxon>Bacillati</taxon>
        <taxon>Actinomycetota</taxon>
        <taxon>Actinomycetes</taxon>
        <taxon>Streptosporangiales</taxon>
        <taxon>Streptosporangiaceae</taxon>
        <taxon>Streptosporangium</taxon>
    </lineage>
</organism>
<sequence length="59" mass="5870">MAAVTLVLFTLGVLWIGGRIDAISAGEPAGGRGSSPVTAHVGDTPWKGDTPGRIAEAPA</sequence>
<comment type="caution">
    <text evidence="2">The sequence shown here is derived from an EMBL/GenBank/DDBJ whole genome shotgun (WGS) entry which is preliminary data.</text>
</comment>
<evidence type="ECO:0000256" key="1">
    <source>
        <dbReference type="SAM" id="MobiDB-lite"/>
    </source>
</evidence>
<reference evidence="3" key="1">
    <citation type="journal article" date="2019" name="Int. J. Syst. Evol. Microbiol.">
        <title>The Global Catalogue of Microorganisms (GCM) 10K type strain sequencing project: providing services to taxonomists for standard genome sequencing and annotation.</title>
        <authorList>
            <consortium name="The Broad Institute Genomics Platform"/>
            <consortium name="The Broad Institute Genome Sequencing Center for Infectious Disease"/>
            <person name="Wu L."/>
            <person name="Ma J."/>
        </authorList>
    </citation>
    <scope>NUCLEOTIDE SEQUENCE [LARGE SCALE GENOMIC DNA]</scope>
    <source>
        <strain evidence="3">JCM 3106</strain>
    </source>
</reference>
<dbReference type="EMBL" id="BAAAWD010000008">
    <property type="protein sequence ID" value="GAA3010445.1"/>
    <property type="molecule type" value="Genomic_DNA"/>
</dbReference>
<feature type="region of interest" description="Disordered" evidence="1">
    <location>
        <begin position="25"/>
        <end position="59"/>
    </location>
</feature>
<gene>
    <name evidence="2" type="ORF">GCM10017559_36260</name>
</gene>
<evidence type="ECO:0000313" key="2">
    <source>
        <dbReference type="EMBL" id="GAA3010445.1"/>
    </source>
</evidence>
<accession>A0ABP6KH79</accession>
<protein>
    <recommendedName>
        <fullName evidence="4">Class F sortase</fullName>
    </recommendedName>
</protein>